<evidence type="ECO:0000256" key="8">
    <source>
        <dbReference type="ARBA" id="ARBA00022691"/>
    </source>
</evidence>
<keyword evidence="8" id="KW-0949">S-adenosyl-L-methionine</keyword>
<evidence type="ECO:0000256" key="2">
    <source>
        <dbReference type="ARBA" id="ARBA00005369"/>
    </source>
</evidence>
<evidence type="ECO:0000256" key="11">
    <source>
        <dbReference type="ARBA" id="ARBA00031350"/>
    </source>
</evidence>
<evidence type="ECO:0000256" key="1">
    <source>
        <dbReference type="ARBA" id="ARBA00004496"/>
    </source>
</evidence>
<keyword evidence="14" id="KW-1185">Reference proteome</keyword>
<comment type="subcellular location">
    <subcellularLocation>
        <location evidence="1">Cytoplasm</location>
    </subcellularLocation>
</comment>
<sequence>MNVREVIASVPREPFIPSEIFVRDEAGWLVPLRRDDDPERWRELVAADGPVVTRVAPDPALSGEMCDPETGKGMVSTSSSSAPFIMARLIEAMELEQGMRVLEIGTGTGYNAAVLARLTGAENVVSIEMDPVVAASAREALETAGLAVTVVTGDGETGHPSRAPYDRVIATASAHTVPYEWVRQVRTGGLIVVPLAATVHPDWPLAVLKVKDDGTADGRCAGPSPFMPLRAQGVSASSVQDAERRWEAAGRPEATRVGVTVEPQGQRVWLDSPDIAW</sequence>
<evidence type="ECO:0000256" key="12">
    <source>
        <dbReference type="SAM" id="MobiDB-lite"/>
    </source>
</evidence>
<organism evidence="13 14">
    <name type="scientific">Actinomadura meridiana</name>
    <dbReference type="NCBI Taxonomy" id="559626"/>
    <lineage>
        <taxon>Bacteria</taxon>
        <taxon>Bacillati</taxon>
        <taxon>Actinomycetota</taxon>
        <taxon>Actinomycetes</taxon>
        <taxon>Streptosporangiales</taxon>
        <taxon>Thermomonosporaceae</taxon>
        <taxon>Actinomadura</taxon>
    </lineage>
</organism>
<evidence type="ECO:0000256" key="9">
    <source>
        <dbReference type="ARBA" id="ARBA00030757"/>
    </source>
</evidence>
<dbReference type="GO" id="GO:0008168">
    <property type="term" value="F:methyltransferase activity"/>
    <property type="evidence" value="ECO:0007669"/>
    <property type="project" value="UniProtKB-KW"/>
</dbReference>
<dbReference type="SUPFAM" id="SSF53335">
    <property type="entry name" value="S-adenosyl-L-methionine-dependent methyltransferases"/>
    <property type="match status" value="1"/>
</dbReference>
<dbReference type="Gene3D" id="3.40.50.150">
    <property type="entry name" value="Vaccinia Virus protein VP39"/>
    <property type="match status" value="1"/>
</dbReference>
<keyword evidence="6 13" id="KW-0489">Methyltransferase</keyword>
<dbReference type="GO" id="GO:0032259">
    <property type="term" value="P:methylation"/>
    <property type="evidence" value="ECO:0007669"/>
    <property type="project" value="UniProtKB-KW"/>
</dbReference>
<dbReference type="EMBL" id="BAABAS010000015">
    <property type="protein sequence ID" value="GAA4236510.1"/>
    <property type="molecule type" value="Genomic_DNA"/>
</dbReference>
<dbReference type="CDD" id="cd02440">
    <property type="entry name" value="AdoMet_MTases"/>
    <property type="match status" value="1"/>
</dbReference>
<evidence type="ECO:0000256" key="6">
    <source>
        <dbReference type="ARBA" id="ARBA00022603"/>
    </source>
</evidence>
<reference evidence="14" key="1">
    <citation type="journal article" date="2019" name="Int. J. Syst. Evol. Microbiol.">
        <title>The Global Catalogue of Microorganisms (GCM) 10K type strain sequencing project: providing services to taxonomists for standard genome sequencing and annotation.</title>
        <authorList>
            <consortium name="The Broad Institute Genomics Platform"/>
            <consortium name="The Broad Institute Genome Sequencing Center for Infectious Disease"/>
            <person name="Wu L."/>
            <person name="Ma J."/>
        </authorList>
    </citation>
    <scope>NUCLEOTIDE SEQUENCE [LARGE SCALE GENOMIC DNA]</scope>
    <source>
        <strain evidence="14">JCM 17440</strain>
    </source>
</reference>
<evidence type="ECO:0000256" key="10">
    <source>
        <dbReference type="ARBA" id="ARBA00031323"/>
    </source>
</evidence>
<evidence type="ECO:0000313" key="14">
    <source>
        <dbReference type="Proteomes" id="UP001501710"/>
    </source>
</evidence>
<protein>
    <recommendedName>
        <fullName evidence="4">Protein-L-isoaspartate O-methyltransferase</fullName>
        <ecNumber evidence="3">2.1.1.77</ecNumber>
    </recommendedName>
    <alternativeName>
        <fullName evidence="11">L-isoaspartyl protein carboxyl methyltransferase</fullName>
    </alternativeName>
    <alternativeName>
        <fullName evidence="9">Protein L-isoaspartyl methyltransferase</fullName>
    </alternativeName>
    <alternativeName>
        <fullName evidence="10">Protein-beta-aspartate methyltransferase</fullName>
    </alternativeName>
</protein>
<dbReference type="InterPro" id="IPR029063">
    <property type="entry name" value="SAM-dependent_MTases_sf"/>
</dbReference>
<dbReference type="EC" id="2.1.1.77" evidence="3"/>
<evidence type="ECO:0000313" key="13">
    <source>
        <dbReference type="EMBL" id="GAA4236510.1"/>
    </source>
</evidence>
<evidence type="ECO:0000256" key="5">
    <source>
        <dbReference type="ARBA" id="ARBA00022490"/>
    </source>
</evidence>
<comment type="similarity">
    <text evidence="2">Belongs to the methyltransferase superfamily. L-isoaspartyl/D-aspartyl protein methyltransferase family.</text>
</comment>
<evidence type="ECO:0000256" key="3">
    <source>
        <dbReference type="ARBA" id="ARBA00011890"/>
    </source>
</evidence>
<accession>A0ABP8CB26</accession>
<proteinExistence type="inferred from homology"/>
<keyword evidence="7" id="KW-0808">Transferase</keyword>
<name>A0ABP8CB26_9ACTN</name>
<evidence type="ECO:0000256" key="7">
    <source>
        <dbReference type="ARBA" id="ARBA00022679"/>
    </source>
</evidence>
<comment type="caution">
    <text evidence="13">The sequence shown here is derived from an EMBL/GenBank/DDBJ whole genome shotgun (WGS) entry which is preliminary data.</text>
</comment>
<gene>
    <name evidence="13" type="ORF">GCM10022254_46310</name>
</gene>
<dbReference type="PANTHER" id="PTHR11579:SF0">
    <property type="entry name" value="PROTEIN-L-ISOASPARTATE(D-ASPARTATE) O-METHYLTRANSFERASE"/>
    <property type="match status" value="1"/>
</dbReference>
<keyword evidence="5" id="KW-0963">Cytoplasm</keyword>
<dbReference type="Proteomes" id="UP001501710">
    <property type="component" value="Unassembled WGS sequence"/>
</dbReference>
<dbReference type="PANTHER" id="PTHR11579">
    <property type="entry name" value="PROTEIN-L-ISOASPARTATE O-METHYLTRANSFERASE"/>
    <property type="match status" value="1"/>
</dbReference>
<dbReference type="Pfam" id="PF01135">
    <property type="entry name" value="PCMT"/>
    <property type="match status" value="1"/>
</dbReference>
<feature type="region of interest" description="Disordered" evidence="12">
    <location>
        <begin position="58"/>
        <end position="77"/>
    </location>
</feature>
<evidence type="ECO:0000256" key="4">
    <source>
        <dbReference type="ARBA" id="ARBA00013346"/>
    </source>
</evidence>
<dbReference type="InterPro" id="IPR000682">
    <property type="entry name" value="PCMT"/>
</dbReference>